<evidence type="ECO:0000313" key="2">
    <source>
        <dbReference type="Proteomes" id="UP001596108"/>
    </source>
</evidence>
<dbReference type="RefSeq" id="WP_378113352.1">
    <property type="nucleotide sequence ID" value="NZ_JBHSNC010000053.1"/>
</dbReference>
<comment type="caution">
    <text evidence="1">The sequence shown here is derived from an EMBL/GenBank/DDBJ whole genome shotgun (WGS) entry which is preliminary data.</text>
</comment>
<evidence type="ECO:0000313" key="1">
    <source>
        <dbReference type="EMBL" id="MFC5531397.1"/>
    </source>
</evidence>
<gene>
    <name evidence="1" type="primary">gerPC</name>
    <name evidence="1" type="ORF">ACFPQ4_18415</name>
</gene>
<accession>A0ABW0R541</accession>
<keyword evidence="2" id="KW-1185">Reference proteome</keyword>
<sequence length="217" mass="24818">MNPPSNGQNQPLPNPITDWPTLLQRFYRSEQQIQLMAAQLQSIQKQLDDLKSKPPLHVEYHFDQLKVNRLEGTLNVGITPQGTPSIESLETPGGACWSVNPAEAEAADDPVRRMQGEMAAYLNGEGAQSLMLLEQQYAVPLDEVHRTQVVDDVRRQLNERVRYYVTMKPYPQQGTDEEKRLWHDQIKEKTTRDIQGAFTAYLQKQKTSAPEGRNHRL</sequence>
<dbReference type="Proteomes" id="UP001596108">
    <property type="component" value="Unassembled WGS sequence"/>
</dbReference>
<organism evidence="1 2">
    <name type="scientific">Cohnella yongneupensis</name>
    <dbReference type="NCBI Taxonomy" id="425006"/>
    <lineage>
        <taxon>Bacteria</taxon>
        <taxon>Bacillati</taxon>
        <taxon>Bacillota</taxon>
        <taxon>Bacilli</taxon>
        <taxon>Bacillales</taxon>
        <taxon>Paenibacillaceae</taxon>
        <taxon>Cohnella</taxon>
    </lineage>
</organism>
<name>A0ABW0R541_9BACL</name>
<dbReference type="EMBL" id="JBHSNC010000053">
    <property type="protein sequence ID" value="MFC5531397.1"/>
    <property type="molecule type" value="Genomic_DNA"/>
</dbReference>
<dbReference type="Pfam" id="PF10737">
    <property type="entry name" value="GerPC"/>
    <property type="match status" value="1"/>
</dbReference>
<protein>
    <submittedName>
        <fullName evidence="1">Spore germination protein GerPC</fullName>
    </submittedName>
</protein>
<proteinExistence type="predicted"/>
<reference evidence="2" key="1">
    <citation type="journal article" date="2019" name="Int. J. Syst. Evol. Microbiol.">
        <title>The Global Catalogue of Microorganisms (GCM) 10K type strain sequencing project: providing services to taxonomists for standard genome sequencing and annotation.</title>
        <authorList>
            <consortium name="The Broad Institute Genomics Platform"/>
            <consortium name="The Broad Institute Genome Sequencing Center for Infectious Disease"/>
            <person name="Wu L."/>
            <person name="Ma J."/>
        </authorList>
    </citation>
    <scope>NUCLEOTIDE SEQUENCE [LARGE SCALE GENOMIC DNA]</scope>
    <source>
        <strain evidence="2">CGMCC 1.18578</strain>
    </source>
</reference>
<dbReference type="InterPro" id="IPR019673">
    <property type="entry name" value="Spore_germination_GerPC"/>
</dbReference>